<organism evidence="1 2">
    <name type="scientific">Caballeronia zhejiangensis</name>
    <dbReference type="NCBI Taxonomy" id="871203"/>
    <lineage>
        <taxon>Bacteria</taxon>
        <taxon>Pseudomonadati</taxon>
        <taxon>Pseudomonadota</taxon>
        <taxon>Betaproteobacteria</taxon>
        <taxon>Burkholderiales</taxon>
        <taxon>Burkholderiaceae</taxon>
        <taxon>Caballeronia</taxon>
    </lineage>
</organism>
<dbReference type="AlphaFoldDB" id="A0A656QPE8"/>
<reference evidence="1 2" key="1">
    <citation type="submission" date="2014-03" db="EMBL/GenBank/DDBJ databases">
        <title>Draft Genome Sequences of Four Burkholderia Strains.</title>
        <authorList>
            <person name="Liu X.Y."/>
            <person name="Li C.X."/>
            <person name="Xu J.H."/>
        </authorList>
    </citation>
    <scope>NUCLEOTIDE SEQUENCE [LARGE SCALE GENOMIC DNA]</scope>
    <source>
        <strain evidence="1 2">OP-1</strain>
    </source>
</reference>
<accession>A0A656QPE8</accession>
<protein>
    <submittedName>
        <fullName evidence="1">Uncharacterized protein</fullName>
    </submittedName>
</protein>
<gene>
    <name evidence="1" type="ORF">BG60_29320</name>
</gene>
<keyword evidence="2" id="KW-1185">Reference proteome</keyword>
<dbReference type="Proteomes" id="UP000027451">
    <property type="component" value="Unassembled WGS sequence"/>
</dbReference>
<sequence>MGEDRVGNRAVRFGCEENASASTTTGTLPVRRASRFAGARSALIDIIAEVVNSRAEWLLLPIANVLSMCA</sequence>
<dbReference type="EMBL" id="JFHD01000005">
    <property type="protein sequence ID" value="KDR31780.1"/>
    <property type="molecule type" value="Genomic_DNA"/>
</dbReference>
<name>A0A656QPE8_9BURK</name>
<proteinExistence type="predicted"/>
<comment type="caution">
    <text evidence="1">The sequence shown here is derived from an EMBL/GenBank/DDBJ whole genome shotgun (WGS) entry which is preliminary data.</text>
</comment>
<evidence type="ECO:0000313" key="2">
    <source>
        <dbReference type="Proteomes" id="UP000027451"/>
    </source>
</evidence>
<evidence type="ECO:0000313" key="1">
    <source>
        <dbReference type="EMBL" id="KDR31780.1"/>
    </source>
</evidence>